<dbReference type="Proteomes" id="UP000026962">
    <property type="component" value="Chromosome 7"/>
</dbReference>
<dbReference type="HOGENOM" id="CLU_1550048_0_0_1"/>
<protein>
    <submittedName>
        <fullName evidence="2">Uncharacterized protein</fullName>
    </submittedName>
</protein>
<proteinExistence type="predicted"/>
<sequence>MAYEVKSLIDQGKLPNYNSPQLNGNYMWGRLSVARVSGLGALSMAPWRLQRCGVDGVHRRQHTAAATSGDIGKRRRSWLWWSARCPGMVWRRCSGSPELGKREKTAAAREGGLGIGAHQRRLCGRKAVTTTTRTLGVGGGGWEAATVVSAHSGDGSVGGFGKRGERGRDRRYL</sequence>
<evidence type="ECO:0000313" key="2">
    <source>
        <dbReference type="EnsemblPlants" id="OPUNC07G12260.1"/>
    </source>
</evidence>
<dbReference type="EnsemblPlants" id="OPUNC07G12260.1">
    <property type="protein sequence ID" value="OPUNC07G12260.1"/>
    <property type="gene ID" value="OPUNC07G12260"/>
</dbReference>
<accession>A0A0E0LKC7</accession>
<organism evidence="2">
    <name type="scientific">Oryza punctata</name>
    <name type="common">Red rice</name>
    <dbReference type="NCBI Taxonomy" id="4537"/>
    <lineage>
        <taxon>Eukaryota</taxon>
        <taxon>Viridiplantae</taxon>
        <taxon>Streptophyta</taxon>
        <taxon>Embryophyta</taxon>
        <taxon>Tracheophyta</taxon>
        <taxon>Spermatophyta</taxon>
        <taxon>Magnoliopsida</taxon>
        <taxon>Liliopsida</taxon>
        <taxon>Poales</taxon>
        <taxon>Poaceae</taxon>
        <taxon>BOP clade</taxon>
        <taxon>Oryzoideae</taxon>
        <taxon>Oryzeae</taxon>
        <taxon>Oryzinae</taxon>
        <taxon>Oryza</taxon>
    </lineage>
</organism>
<keyword evidence="3" id="KW-1185">Reference proteome</keyword>
<dbReference type="Gramene" id="OPUNC07G12260.1">
    <property type="protein sequence ID" value="OPUNC07G12260.1"/>
    <property type="gene ID" value="OPUNC07G12260"/>
</dbReference>
<feature type="region of interest" description="Disordered" evidence="1">
    <location>
        <begin position="154"/>
        <end position="173"/>
    </location>
</feature>
<reference evidence="2" key="2">
    <citation type="submission" date="2018-05" db="EMBL/GenBank/DDBJ databases">
        <title>OpunRS2 (Oryza punctata Reference Sequence Version 2).</title>
        <authorList>
            <person name="Zhang J."/>
            <person name="Kudrna D."/>
            <person name="Lee S."/>
            <person name="Talag J."/>
            <person name="Welchert J."/>
            <person name="Wing R.A."/>
        </authorList>
    </citation>
    <scope>NUCLEOTIDE SEQUENCE [LARGE SCALE GENOMIC DNA]</scope>
</reference>
<dbReference type="AlphaFoldDB" id="A0A0E0LKC7"/>
<evidence type="ECO:0000313" key="3">
    <source>
        <dbReference type="Proteomes" id="UP000026962"/>
    </source>
</evidence>
<reference evidence="2" key="1">
    <citation type="submission" date="2015-04" db="UniProtKB">
        <authorList>
            <consortium name="EnsemblPlants"/>
        </authorList>
    </citation>
    <scope>IDENTIFICATION</scope>
</reference>
<evidence type="ECO:0000256" key="1">
    <source>
        <dbReference type="SAM" id="MobiDB-lite"/>
    </source>
</evidence>
<name>A0A0E0LKC7_ORYPU</name>
<feature type="compositionally biased region" description="Basic and acidic residues" evidence="1">
    <location>
        <begin position="162"/>
        <end position="173"/>
    </location>
</feature>
<dbReference type="OMA" id="VEMTHQR"/>